<accession>A0A9X1S239</accession>
<dbReference type="RefSeq" id="WP_227531345.1">
    <property type="nucleotide sequence ID" value="NZ_JAGTTM010000008.1"/>
</dbReference>
<reference evidence="1" key="1">
    <citation type="submission" date="2021-04" db="EMBL/GenBank/DDBJ databases">
        <title>Microbacterium tenobrionis sp. nov. and Microbacterium allomyrinae sp. nov., isolated from larvae of Tenobrio molitor and Allomyrina dichotoma, respectively.</title>
        <authorList>
            <person name="Lee S.D."/>
        </authorList>
    </citation>
    <scope>NUCLEOTIDE SEQUENCE</scope>
    <source>
        <strain evidence="1">YMB-B2</strain>
    </source>
</reference>
<dbReference type="AlphaFoldDB" id="A0A9X1S239"/>
<comment type="caution">
    <text evidence="1">The sequence shown here is derived from an EMBL/GenBank/DDBJ whole genome shotgun (WGS) entry which is preliminary data.</text>
</comment>
<dbReference type="Proteomes" id="UP001139289">
    <property type="component" value="Unassembled WGS sequence"/>
</dbReference>
<sequence>MAQDIGAKLMLAEWLFVETVADLRDRSHDPASRSRYELLGIALLLRKLLTDRGEPLLATVKRDRLDVPTQFRIRPWQVPADADDSLEYLVRLSGPGLVGDAETVALTADQFLAARVGLLEGRELSTRQVIRYYAHVEGGVHFGDPREDGQEAMSSMVPVLLGNTPRQIEILGYLGQIVVDALTPLRDSILTSPTIVPAMHRLNSSGSYDHHWTAEYYASSREKARE</sequence>
<evidence type="ECO:0000313" key="2">
    <source>
        <dbReference type="Proteomes" id="UP001139289"/>
    </source>
</evidence>
<protein>
    <submittedName>
        <fullName evidence="1">Uncharacterized protein</fullName>
    </submittedName>
</protein>
<evidence type="ECO:0000313" key="1">
    <source>
        <dbReference type="EMBL" id="MCC2030493.1"/>
    </source>
</evidence>
<proteinExistence type="predicted"/>
<keyword evidence="2" id="KW-1185">Reference proteome</keyword>
<dbReference type="EMBL" id="JAGTTM010000008">
    <property type="protein sequence ID" value="MCC2030493.1"/>
    <property type="molecule type" value="Genomic_DNA"/>
</dbReference>
<organism evidence="1 2">
    <name type="scientific">Microbacterium tenebrionis</name>
    <dbReference type="NCBI Taxonomy" id="2830665"/>
    <lineage>
        <taxon>Bacteria</taxon>
        <taxon>Bacillati</taxon>
        <taxon>Actinomycetota</taxon>
        <taxon>Actinomycetes</taxon>
        <taxon>Micrococcales</taxon>
        <taxon>Microbacteriaceae</taxon>
        <taxon>Microbacterium</taxon>
    </lineage>
</organism>
<gene>
    <name evidence="1" type="ORF">KEC56_13405</name>
</gene>
<name>A0A9X1S239_9MICO</name>